<protein>
    <submittedName>
        <fullName evidence="2">Uncharacterized protein</fullName>
    </submittedName>
</protein>
<feature type="transmembrane region" description="Helical" evidence="1">
    <location>
        <begin position="39"/>
        <end position="58"/>
    </location>
</feature>
<evidence type="ECO:0000313" key="2">
    <source>
        <dbReference type="EMBL" id="NEG55424.1"/>
    </source>
</evidence>
<evidence type="ECO:0000256" key="1">
    <source>
        <dbReference type="SAM" id="Phobius"/>
    </source>
</evidence>
<gene>
    <name evidence="2" type="ORF">GFD21_06520</name>
</gene>
<keyword evidence="3" id="KW-1185">Reference proteome</keyword>
<dbReference type="RefSeq" id="WP_163197140.1">
    <property type="nucleotide sequence ID" value="NZ_WHZV01000005.1"/>
</dbReference>
<keyword evidence="1" id="KW-0472">Membrane</keyword>
<dbReference type="AlphaFoldDB" id="A0A6L9SSC3"/>
<evidence type="ECO:0000313" key="3">
    <source>
        <dbReference type="Proteomes" id="UP000483293"/>
    </source>
</evidence>
<dbReference type="Proteomes" id="UP000483293">
    <property type="component" value="Unassembled WGS sequence"/>
</dbReference>
<name>A0A6L9SSC3_9BIFI</name>
<dbReference type="EMBL" id="WHZV01000005">
    <property type="protein sequence ID" value="NEG55424.1"/>
    <property type="molecule type" value="Genomic_DNA"/>
</dbReference>
<keyword evidence="1" id="KW-0812">Transmembrane</keyword>
<sequence>MNGWLALGGFVWVLVLFAHAVCALGCAMDDAHLFTPGTQYAAVISFIADLALFLLFCFHMGGAL</sequence>
<comment type="caution">
    <text evidence="2">The sequence shown here is derived from an EMBL/GenBank/DDBJ whole genome shotgun (WGS) entry which is preliminary data.</text>
</comment>
<keyword evidence="1" id="KW-1133">Transmembrane helix</keyword>
<reference evidence="2 3" key="1">
    <citation type="submission" date="2019-10" db="EMBL/GenBank/DDBJ databases">
        <title>Bifidobacterium from non-human primates.</title>
        <authorList>
            <person name="Modesto M."/>
        </authorList>
    </citation>
    <scope>NUCLEOTIDE SEQUENCE [LARGE SCALE GENOMIC DNA]</scope>
    <source>
        <strain evidence="2 3">SMA15</strain>
    </source>
</reference>
<proteinExistence type="predicted"/>
<accession>A0A6L9SSC3</accession>
<organism evidence="2 3">
    <name type="scientific">Bifidobacterium platyrrhinorum</name>
    <dbReference type="NCBI Taxonomy" id="2661628"/>
    <lineage>
        <taxon>Bacteria</taxon>
        <taxon>Bacillati</taxon>
        <taxon>Actinomycetota</taxon>
        <taxon>Actinomycetes</taxon>
        <taxon>Bifidobacteriales</taxon>
        <taxon>Bifidobacteriaceae</taxon>
        <taxon>Bifidobacterium</taxon>
    </lineage>
</organism>